<dbReference type="EMBL" id="JAWWNJ010000116">
    <property type="protein sequence ID" value="KAK6991665.1"/>
    <property type="molecule type" value="Genomic_DNA"/>
</dbReference>
<dbReference type="EMBL" id="JAWWNJ010000184">
    <property type="protein sequence ID" value="KAK6974443.1"/>
    <property type="molecule type" value="Genomic_DNA"/>
</dbReference>
<organism evidence="3 4">
    <name type="scientific">Favolaschia claudopus</name>
    <dbReference type="NCBI Taxonomy" id="2862362"/>
    <lineage>
        <taxon>Eukaryota</taxon>
        <taxon>Fungi</taxon>
        <taxon>Dikarya</taxon>
        <taxon>Basidiomycota</taxon>
        <taxon>Agaricomycotina</taxon>
        <taxon>Agaricomycetes</taxon>
        <taxon>Agaricomycetidae</taxon>
        <taxon>Agaricales</taxon>
        <taxon>Marasmiineae</taxon>
        <taxon>Mycenaceae</taxon>
        <taxon>Favolaschia</taxon>
    </lineage>
</organism>
<name>A0AAV9ZS43_9AGAR</name>
<gene>
    <name evidence="3" type="ORF">R3P38DRAFT_2803700</name>
    <name evidence="2" type="ORF">R3P38DRAFT_2812000</name>
</gene>
<dbReference type="Proteomes" id="UP001362999">
    <property type="component" value="Unassembled WGS sequence"/>
</dbReference>
<protein>
    <submittedName>
        <fullName evidence="3">Uncharacterized protein</fullName>
    </submittedName>
</protein>
<evidence type="ECO:0000256" key="1">
    <source>
        <dbReference type="SAM" id="MobiDB-lite"/>
    </source>
</evidence>
<evidence type="ECO:0000313" key="3">
    <source>
        <dbReference type="EMBL" id="KAK6991665.1"/>
    </source>
</evidence>
<proteinExistence type="predicted"/>
<dbReference type="AlphaFoldDB" id="A0AAV9ZS43"/>
<sequence length="156" mass="16612">MFVWRTKAGEGLRKRLRQALADVGRLVENSDKTPVWLRPGSNSDKNAPIWGPDKIAQNPESCGQASQLVAGGPEFGNFVAPSTTVENAKSPATIARPAVRRPKNLKLPLASALKADAPSAVSMGTIVSHALMSFEGDIRQARPVEEKGLGTVTQIS</sequence>
<feature type="region of interest" description="Disordered" evidence="1">
    <location>
        <begin position="35"/>
        <end position="67"/>
    </location>
</feature>
<feature type="compositionally biased region" description="Polar residues" evidence="1">
    <location>
        <begin position="58"/>
        <end position="67"/>
    </location>
</feature>
<evidence type="ECO:0000313" key="4">
    <source>
        <dbReference type="Proteomes" id="UP001362999"/>
    </source>
</evidence>
<comment type="caution">
    <text evidence="3">The sequence shown here is derived from an EMBL/GenBank/DDBJ whole genome shotgun (WGS) entry which is preliminary data.</text>
</comment>
<reference evidence="3 4" key="1">
    <citation type="journal article" date="2024" name="J Genomics">
        <title>Draft genome sequencing and assembly of Favolaschia claudopus CIRM-BRFM 2984 isolated from oak limbs.</title>
        <authorList>
            <person name="Navarro D."/>
            <person name="Drula E."/>
            <person name="Chaduli D."/>
            <person name="Cazenave R."/>
            <person name="Ahrendt S."/>
            <person name="Wang J."/>
            <person name="Lipzen A."/>
            <person name="Daum C."/>
            <person name="Barry K."/>
            <person name="Grigoriev I.V."/>
            <person name="Favel A."/>
            <person name="Rosso M.N."/>
            <person name="Martin F."/>
        </authorList>
    </citation>
    <scope>NUCLEOTIDE SEQUENCE [LARGE SCALE GENOMIC DNA]</scope>
    <source>
        <strain evidence="3 4">CIRM-BRFM 2984</strain>
    </source>
</reference>
<evidence type="ECO:0000313" key="2">
    <source>
        <dbReference type="EMBL" id="KAK6974443.1"/>
    </source>
</evidence>
<keyword evidence="4" id="KW-1185">Reference proteome</keyword>
<accession>A0AAV9ZS43</accession>